<dbReference type="EMBL" id="NKYE01000003">
    <property type="protein sequence ID" value="OZM73953.1"/>
    <property type="molecule type" value="Genomic_DNA"/>
</dbReference>
<feature type="transmembrane region" description="Helical" evidence="1">
    <location>
        <begin position="12"/>
        <end position="32"/>
    </location>
</feature>
<evidence type="ECO:0000313" key="3">
    <source>
        <dbReference type="Proteomes" id="UP000242444"/>
    </source>
</evidence>
<keyword evidence="1" id="KW-0812">Transmembrane</keyword>
<sequence>MLVDSEDEGAAVLWLDWWVFVVFAHRMIEVAFSGFRLRLRRAVWNCRSSGRISLSVTSDSSPRNGFLGCVFLGAGGLSRAVSHVEFSVVPLLLRPVVLRFLA</sequence>
<proteinExistence type="predicted"/>
<keyword evidence="1" id="KW-1133">Transmembrane helix</keyword>
<reference evidence="2 3" key="1">
    <citation type="submission" date="2017-07" db="EMBL/GenBank/DDBJ databases">
        <title>Amycolatopsis antarcticus sp. nov., isolated from the surface of an Antarcticus brown macroalga.</title>
        <authorList>
            <person name="Wang J."/>
            <person name="Leiva S."/>
            <person name="Huang J."/>
            <person name="Huang Y."/>
        </authorList>
    </citation>
    <scope>NUCLEOTIDE SEQUENCE [LARGE SCALE GENOMIC DNA]</scope>
    <source>
        <strain evidence="2 3">AU-G6</strain>
    </source>
</reference>
<name>A0A263D6B2_9PSEU</name>
<protein>
    <submittedName>
        <fullName evidence="2">Uncharacterized protein</fullName>
    </submittedName>
</protein>
<evidence type="ECO:0000313" key="2">
    <source>
        <dbReference type="EMBL" id="OZM73953.1"/>
    </source>
</evidence>
<accession>A0A263D6B2</accession>
<gene>
    <name evidence="2" type="ORF">CFN78_06600</name>
</gene>
<dbReference type="Proteomes" id="UP000242444">
    <property type="component" value="Unassembled WGS sequence"/>
</dbReference>
<comment type="caution">
    <text evidence="2">The sequence shown here is derived from an EMBL/GenBank/DDBJ whole genome shotgun (WGS) entry which is preliminary data.</text>
</comment>
<evidence type="ECO:0000256" key="1">
    <source>
        <dbReference type="SAM" id="Phobius"/>
    </source>
</evidence>
<keyword evidence="1" id="KW-0472">Membrane</keyword>
<dbReference type="InParanoid" id="A0A263D6B2"/>
<dbReference type="AlphaFoldDB" id="A0A263D6B2"/>
<keyword evidence="3" id="KW-1185">Reference proteome</keyword>
<organism evidence="2 3">
    <name type="scientific">Amycolatopsis antarctica</name>
    <dbReference type="NCBI Taxonomy" id="1854586"/>
    <lineage>
        <taxon>Bacteria</taxon>
        <taxon>Bacillati</taxon>
        <taxon>Actinomycetota</taxon>
        <taxon>Actinomycetes</taxon>
        <taxon>Pseudonocardiales</taxon>
        <taxon>Pseudonocardiaceae</taxon>
        <taxon>Amycolatopsis</taxon>
    </lineage>
</organism>